<evidence type="ECO:0000313" key="2">
    <source>
        <dbReference type="Proteomes" id="UP000695022"/>
    </source>
</evidence>
<reference evidence="3" key="1">
    <citation type="submission" date="2025-08" db="UniProtKB">
        <authorList>
            <consortium name="RefSeq"/>
        </authorList>
    </citation>
    <scope>IDENTIFICATION</scope>
</reference>
<feature type="region of interest" description="Disordered" evidence="1">
    <location>
        <begin position="41"/>
        <end position="89"/>
    </location>
</feature>
<accession>A0ABM1F460</accession>
<gene>
    <name evidence="3" type="primary">LOC106819085</name>
</gene>
<sequence length="107" mass="12174">MGTGSRELISAHSPPVMCELQPQECHSWRKLKSRRLSLSRLRHAATSARTRPTADTTAHTSDVQESQPSTSERPGTDLEEEQWPRDPMNDTVEINVTWLNCAREEVY</sequence>
<dbReference type="RefSeq" id="XP_014679231.1">
    <property type="nucleotide sequence ID" value="XM_014823745.1"/>
</dbReference>
<name>A0ABM1F460_PRICU</name>
<protein>
    <submittedName>
        <fullName evidence="3">Uncharacterized protein LOC106819085</fullName>
    </submittedName>
</protein>
<evidence type="ECO:0000256" key="1">
    <source>
        <dbReference type="SAM" id="MobiDB-lite"/>
    </source>
</evidence>
<feature type="compositionally biased region" description="Polar residues" evidence="1">
    <location>
        <begin position="53"/>
        <end position="73"/>
    </location>
</feature>
<dbReference type="GeneID" id="106819085"/>
<dbReference type="Proteomes" id="UP000695022">
    <property type="component" value="Unplaced"/>
</dbReference>
<keyword evidence="2" id="KW-1185">Reference proteome</keyword>
<organism evidence="2 3">
    <name type="scientific">Priapulus caudatus</name>
    <name type="common">Priapulid worm</name>
    <dbReference type="NCBI Taxonomy" id="37621"/>
    <lineage>
        <taxon>Eukaryota</taxon>
        <taxon>Metazoa</taxon>
        <taxon>Ecdysozoa</taxon>
        <taxon>Scalidophora</taxon>
        <taxon>Priapulida</taxon>
        <taxon>Priapulimorpha</taxon>
        <taxon>Priapulimorphida</taxon>
        <taxon>Priapulidae</taxon>
        <taxon>Priapulus</taxon>
    </lineage>
</organism>
<proteinExistence type="predicted"/>
<evidence type="ECO:0000313" key="3">
    <source>
        <dbReference type="RefSeq" id="XP_014679231.1"/>
    </source>
</evidence>